<keyword evidence="1" id="KW-0547">Nucleotide-binding</keyword>
<dbReference type="SMART" id="SM00174">
    <property type="entry name" value="RHO"/>
    <property type="match status" value="1"/>
</dbReference>
<dbReference type="PRINTS" id="PR00449">
    <property type="entry name" value="RASTRNSFRMNG"/>
</dbReference>
<dbReference type="PROSITE" id="PS51421">
    <property type="entry name" value="RAS"/>
    <property type="match status" value="1"/>
</dbReference>
<dbReference type="NCBIfam" id="TIGR00231">
    <property type="entry name" value="small_GTP"/>
    <property type="match status" value="1"/>
</dbReference>
<accession>A0ABQ8Y0W1</accession>
<dbReference type="Pfam" id="PF00071">
    <property type="entry name" value="Ras"/>
    <property type="match status" value="1"/>
</dbReference>
<dbReference type="PROSITE" id="PS51419">
    <property type="entry name" value="RAB"/>
    <property type="match status" value="1"/>
</dbReference>
<keyword evidence="3" id="KW-1185">Reference proteome</keyword>
<organism evidence="2 3">
    <name type="scientific">Anaeramoeba flamelloides</name>
    <dbReference type="NCBI Taxonomy" id="1746091"/>
    <lineage>
        <taxon>Eukaryota</taxon>
        <taxon>Metamonada</taxon>
        <taxon>Anaeramoebidae</taxon>
        <taxon>Anaeramoeba</taxon>
    </lineage>
</organism>
<dbReference type="SMART" id="SM00173">
    <property type="entry name" value="RAS"/>
    <property type="match status" value="1"/>
</dbReference>
<dbReference type="Proteomes" id="UP001150062">
    <property type="component" value="Unassembled WGS sequence"/>
</dbReference>
<dbReference type="PANTHER" id="PTHR47978">
    <property type="match status" value="1"/>
</dbReference>
<dbReference type="InterPro" id="IPR001806">
    <property type="entry name" value="Small_GTPase"/>
</dbReference>
<comment type="caution">
    <text evidence="2">The sequence shown here is derived from an EMBL/GenBank/DDBJ whole genome shotgun (WGS) entry which is preliminary data.</text>
</comment>
<evidence type="ECO:0000313" key="2">
    <source>
        <dbReference type="EMBL" id="KAJ6238209.1"/>
    </source>
</evidence>
<dbReference type="InterPro" id="IPR027417">
    <property type="entry name" value="P-loop_NTPase"/>
</dbReference>
<sequence length="212" mass="24408">MTQKGDLKIILLGESKVGKTTLMIRIIKNEFDNPKTTIGASYMEKTYEGLDGKNYLFNIWDTAGQEKFDSLSTFYTRDAGCALILYDITDRKSFLELERFFKKLEFADEKVFAILIGTKFDLVAENEELREVSIQEGSEKAKLMNSDFFEISSKTTYNIDKLFERIGSKYLRIYRSGGKKAKGKKGKQRHSVFVTNLSDDEENIEKDKKCCK</sequence>
<dbReference type="SMART" id="SM00175">
    <property type="entry name" value="RAB"/>
    <property type="match status" value="1"/>
</dbReference>
<gene>
    <name evidence="2" type="ORF">M0813_26176</name>
</gene>
<evidence type="ECO:0000313" key="3">
    <source>
        <dbReference type="Proteomes" id="UP001150062"/>
    </source>
</evidence>
<dbReference type="EMBL" id="JAOAOG010000233">
    <property type="protein sequence ID" value="KAJ6238209.1"/>
    <property type="molecule type" value="Genomic_DNA"/>
</dbReference>
<dbReference type="SUPFAM" id="SSF52540">
    <property type="entry name" value="P-loop containing nucleoside triphosphate hydrolases"/>
    <property type="match status" value="1"/>
</dbReference>
<protein>
    <submittedName>
        <fullName evidence="2">Uncharacterized protein</fullName>
    </submittedName>
</protein>
<proteinExistence type="predicted"/>
<dbReference type="Gene3D" id="3.40.50.300">
    <property type="entry name" value="P-loop containing nucleotide triphosphate hydrolases"/>
    <property type="match status" value="1"/>
</dbReference>
<name>A0ABQ8Y0W1_9EUKA</name>
<dbReference type="SMART" id="SM00176">
    <property type="entry name" value="RAN"/>
    <property type="match status" value="1"/>
</dbReference>
<evidence type="ECO:0000256" key="1">
    <source>
        <dbReference type="ARBA" id="ARBA00022741"/>
    </source>
</evidence>
<dbReference type="CDD" id="cd00154">
    <property type="entry name" value="Rab"/>
    <property type="match status" value="1"/>
</dbReference>
<dbReference type="InterPro" id="IPR005225">
    <property type="entry name" value="Small_GTP-bd"/>
</dbReference>
<reference evidence="2" key="1">
    <citation type="submission" date="2022-08" db="EMBL/GenBank/DDBJ databases">
        <title>Novel sulfate-reducing endosymbionts in the free-living metamonad Anaeramoeba.</title>
        <authorList>
            <person name="Jerlstrom-Hultqvist J."/>
            <person name="Cepicka I."/>
            <person name="Gallot-Lavallee L."/>
            <person name="Salas-Leiva D."/>
            <person name="Curtis B.A."/>
            <person name="Zahonova K."/>
            <person name="Pipaliya S."/>
            <person name="Dacks J."/>
            <person name="Roger A.J."/>
        </authorList>
    </citation>
    <scope>NUCLEOTIDE SEQUENCE</scope>
    <source>
        <strain evidence="2">Schooner1</strain>
    </source>
</reference>